<reference evidence="2" key="1">
    <citation type="submission" date="2017-01" db="EMBL/GenBank/DDBJ databases">
        <authorList>
            <person name="Varghese N."/>
            <person name="Submissions S."/>
        </authorList>
    </citation>
    <scope>NUCLEOTIDE SEQUENCE [LARGE SCALE GENOMIC DNA]</scope>
    <source>
        <strain evidence="2">ATCC 51758</strain>
    </source>
</reference>
<dbReference type="RefSeq" id="WP_076600398.1">
    <property type="nucleotide sequence ID" value="NZ_FTMD01000001.1"/>
</dbReference>
<dbReference type="AlphaFoldDB" id="A0A1N6NPK9"/>
<evidence type="ECO:0000313" key="2">
    <source>
        <dbReference type="Proteomes" id="UP000186819"/>
    </source>
</evidence>
<dbReference type="EMBL" id="FTMD01000001">
    <property type="protein sequence ID" value="SIP93947.1"/>
    <property type="molecule type" value="Genomic_DNA"/>
</dbReference>
<name>A0A1N6NPK9_9RHOO</name>
<accession>A0A1N6NPK9</accession>
<keyword evidence="2" id="KW-1185">Reference proteome</keyword>
<organism evidence="1 2">
    <name type="scientific">Aromatoleum tolulyticum</name>
    <dbReference type="NCBI Taxonomy" id="34027"/>
    <lineage>
        <taxon>Bacteria</taxon>
        <taxon>Pseudomonadati</taxon>
        <taxon>Pseudomonadota</taxon>
        <taxon>Betaproteobacteria</taxon>
        <taxon>Rhodocyclales</taxon>
        <taxon>Rhodocyclaceae</taxon>
        <taxon>Aromatoleum</taxon>
    </lineage>
</organism>
<dbReference type="Proteomes" id="UP000186819">
    <property type="component" value="Unassembled WGS sequence"/>
</dbReference>
<proteinExistence type="predicted"/>
<sequence length="508" mass="58627">MTDIVQLPPPPASYHDDNDLWLDEQIWGHRLWEQDPWLLFLEFLSVAEASHATGQLFAADATQFPFSFRPAQRPYLRNLLFNNDKLLELADLYPDNETGWAKWLEWMQSNAKMVAHRDFSYLKNRFQNFEQLVKVIEMLRSATIESSMNKRWSSRFVFPFGRHAIYEDLNTEGNREYINFTRNGDLLYQMLARSSAAPELARHFAHLFERRDPCDRLTELLQPEIAEERHTRSGSYLPYAKHPAFEVLAQDWLAVLELQLPRFDAYPYLTILGALHITLYQLQVAAHVCDKPKPHFICEVVAPKKTLVRELSAGNYIANNQLSLSAVDTYVRNIGNSSEWIAAAAEQSGFVACREIMREKVRWPDEDYTGPVDPDALLENLRHTAQRRHRQHTANIHNSLGRGAGLVSRRGTNRLRYAPTDELLKALILANVPVRMDYGQFLGRLYDRYGLVFGEQEGQLAITTEDFDKRAFQANASRLENRLKTIGMLRRLSDACAYVENPLRRSAA</sequence>
<gene>
    <name evidence="1" type="ORF">SAMN05421829_101392</name>
</gene>
<dbReference type="STRING" id="34027.SAMN05421829_101392"/>
<dbReference type="OrthoDB" id="1550253at2"/>
<evidence type="ECO:0000313" key="1">
    <source>
        <dbReference type="EMBL" id="SIP93947.1"/>
    </source>
</evidence>
<protein>
    <submittedName>
        <fullName evidence="1">Uncharacterized protein</fullName>
    </submittedName>
</protein>